<dbReference type="EMBL" id="JACYXZ010000002">
    <property type="protein sequence ID" value="MBD8869660.1"/>
    <property type="molecule type" value="Genomic_DNA"/>
</dbReference>
<dbReference type="AlphaFoldDB" id="A0A927K5S6"/>
<organism evidence="3 4">
    <name type="scientific">Nocardioides donggukensis</name>
    <dbReference type="NCBI Taxonomy" id="2774019"/>
    <lineage>
        <taxon>Bacteria</taxon>
        <taxon>Bacillati</taxon>
        <taxon>Actinomycetota</taxon>
        <taxon>Actinomycetes</taxon>
        <taxon>Propionibacteriales</taxon>
        <taxon>Nocardioidaceae</taxon>
        <taxon>Nocardioides</taxon>
    </lineage>
</organism>
<sequence>MSDSDERPRLEINWVQSAGGALAAVSSAVLLSTFGVAGTLIGAAVGSLVITVGGAVYTYSIKATRQRVATAQTVAAARIGLAQARVREASEEMAEGRPRSADDAAEDLAEAEVDLGRARSALAGGLREADERSDWRRVLRGLPWKRIAAVATAIFVAAMLVILAFELVTGRAVSSYTGGSDPDRRTSIPGLGGGGGSTSDQPGDQPGAPSDEESGLPPQEDPDDAEPSAEPTDEPADPAPSESVDPEPTEVPTPQTSPTP</sequence>
<evidence type="ECO:0000256" key="2">
    <source>
        <dbReference type="SAM" id="Phobius"/>
    </source>
</evidence>
<feature type="transmembrane region" description="Helical" evidence="2">
    <location>
        <begin position="147"/>
        <end position="165"/>
    </location>
</feature>
<evidence type="ECO:0000313" key="3">
    <source>
        <dbReference type="EMBL" id="MBD8869660.1"/>
    </source>
</evidence>
<protein>
    <submittedName>
        <fullName evidence="3">Uncharacterized protein</fullName>
    </submittedName>
</protein>
<comment type="caution">
    <text evidence="3">The sequence shown here is derived from an EMBL/GenBank/DDBJ whole genome shotgun (WGS) entry which is preliminary data.</text>
</comment>
<keyword evidence="2" id="KW-1133">Transmembrane helix</keyword>
<feature type="region of interest" description="Disordered" evidence="1">
    <location>
        <begin position="173"/>
        <end position="260"/>
    </location>
</feature>
<feature type="compositionally biased region" description="Pro residues" evidence="1">
    <location>
        <begin position="249"/>
        <end position="260"/>
    </location>
</feature>
<accession>A0A927K5S6</accession>
<evidence type="ECO:0000313" key="4">
    <source>
        <dbReference type="Proteomes" id="UP000616839"/>
    </source>
</evidence>
<reference evidence="3" key="1">
    <citation type="submission" date="2020-09" db="EMBL/GenBank/DDBJ databases">
        <title>Nocardioides sp. strain MJB4 16S ribosomal RNA gene Genome sequencing and assembly.</title>
        <authorList>
            <person name="Kim I."/>
        </authorList>
    </citation>
    <scope>NUCLEOTIDE SEQUENCE</scope>
    <source>
        <strain evidence="3">MJB4</strain>
    </source>
</reference>
<keyword evidence="4" id="KW-1185">Reference proteome</keyword>
<name>A0A927K5S6_9ACTN</name>
<evidence type="ECO:0000256" key="1">
    <source>
        <dbReference type="SAM" id="MobiDB-lite"/>
    </source>
</evidence>
<feature type="compositionally biased region" description="Acidic residues" evidence="1">
    <location>
        <begin position="210"/>
        <end position="236"/>
    </location>
</feature>
<dbReference type="Proteomes" id="UP000616839">
    <property type="component" value="Unassembled WGS sequence"/>
</dbReference>
<gene>
    <name evidence="3" type="ORF">IE331_08485</name>
</gene>
<dbReference type="RefSeq" id="WP_192142512.1">
    <property type="nucleotide sequence ID" value="NZ_JACYXZ010000002.1"/>
</dbReference>
<feature type="transmembrane region" description="Helical" evidence="2">
    <location>
        <begin position="40"/>
        <end position="59"/>
    </location>
</feature>
<keyword evidence="2" id="KW-0472">Membrane</keyword>
<keyword evidence="2" id="KW-0812">Transmembrane</keyword>
<proteinExistence type="predicted"/>
<feature type="transmembrane region" description="Helical" evidence="2">
    <location>
        <begin position="12"/>
        <end position="34"/>
    </location>
</feature>